<keyword evidence="1 2" id="KW-0533">Nickel</keyword>
<evidence type="ECO:0000313" key="4">
    <source>
        <dbReference type="Proteomes" id="UP000321353"/>
    </source>
</evidence>
<organism evidence="3 4">
    <name type="scientific">Stieleria maiorica</name>
    <dbReference type="NCBI Taxonomy" id="2795974"/>
    <lineage>
        <taxon>Bacteria</taxon>
        <taxon>Pseudomonadati</taxon>
        <taxon>Planctomycetota</taxon>
        <taxon>Planctomycetia</taxon>
        <taxon>Pirellulales</taxon>
        <taxon>Pirellulaceae</taxon>
        <taxon>Stieleria</taxon>
    </lineage>
</organism>
<dbReference type="HAMAP" id="MF_01074">
    <property type="entry name" value="LarC"/>
    <property type="match status" value="1"/>
</dbReference>
<accession>A0A5B9MF66</accession>
<evidence type="ECO:0000256" key="1">
    <source>
        <dbReference type="ARBA" id="ARBA00022596"/>
    </source>
</evidence>
<gene>
    <name evidence="3" type="ORF">Mal15_28630</name>
</gene>
<dbReference type="KEGG" id="smam:Mal15_28630"/>
<dbReference type="GO" id="GO:0016151">
    <property type="term" value="F:nickel cation binding"/>
    <property type="evidence" value="ECO:0007669"/>
    <property type="project" value="UniProtKB-UniRule"/>
</dbReference>
<dbReference type="NCBIfam" id="TIGR00299">
    <property type="entry name" value="nickel pincer cofactor biosynthesis protein LarC"/>
    <property type="match status" value="1"/>
</dbReference>
<dbReference type="Proteomes" id="UP000321353">
    <property type="component" value="Chromosome"/>
</dbReference>
<dbReference type="PANTHER" id="PTHR36566">
    <property type="entry name" value="NICKEL INSERTION PROTEIN-RELATED"/>
    <property type="match status" value="1"/>
</dbReference>
<name>A0A5B9MF66_9BACT</name>
<proteinExistence type="inferred from homology"/>
<dbReference type="Gene3D" id="3.30.70.1380">
    <property type="entry name" value="Transcriptional regulatory protein pf0864 domain like"/>
    <property type="match status" value="1"/>
</dbReference>
<dbReference type="Pfam" id="PF01969">
    <property type="entry name" value="Ni_insertion"/>
    <property type="match status" value="1"/>
</dbReference>
<dbReference type="InterPro" id="IPR002822">
    <property type="entry name" value="Ni_insertion"/>
</dbReference>
<dbReference type="PANTHER" id="PTHR36566:SF1">
    <property type="entry name" value="PYRIDINIUM-3,5-BISTHIOCARBOXYLIC ACID MONONUCLEOTIDE NICKEL INSERTION PROTEIN"/>
    <property type="match status" value="1"/>
</dbReference>
<dbReference type="EMBL" id="CP036264">
    <property type="protein sequence ID" value="QEF98806.1"/>
    <property type="molecule type" value="Genomic_DNA"/>
</dbReference>
<comment type="similarity">
    <text evidence="2">Belongs to the LarC family.</text>
</comment>
<sequence length="398" mass="41928">MTKFAYFDCFSGISGDMTLGALFDLGADPAAIEAAVRSMGLPELSIVTGDVKKCGFRAVSVKIEHPPEHAHRHLHHITDMIDSAGEIEPSAKTLAKRIFGHVAVAEAKVHGTTLEKVHFHEVGAIDSIADIVGAAVAINNLGITAAMASPVPTGTGSVKIDHGLVAVPAPATAEILRGIPIAPCSIAKELTTPTGAAILKELCGDFGPIPSMIVDAIGYGAGTMDLPDQANILRVLLGHRADSASASQNTHVHHDKVVVLETNLDDATGEQIADCVNRLMDAGALDVTQTPCTMKKGRSGVVLSVITRVDQIAALEELIFVHTPSIGIRRYPVDRETLERESITIETSLGPVKAKSVTLPSGKKRVKVEDDDARRLANECSLSTLEIRRLAEAALPGA</sequence>
<protein>
    <recommendedName>
        <fullName evidence="2">Putative nickel insertion protein</fullName>
    </recommendedName>
</protein>
<evidence type="ECO:0000256" key="2">
    <source>
        <dbReference type="HAMAP-Rule" id="MF_01074"/>
    </source>
</evidence>
<evidence type="ECO:0000313" key="3">
    <source>
        <dbReference type="EMBL" id="QEF98806.1"/>
    </source>
</evidence>
<dbReference type="GO" id="GO:0016829">
    <property type="term" value="F:lyase activity"/>
    <property type="evidence" value="ECO:0007669"/>
    <property type="project" value="UniProtKB-UniRule"/>
</dbReference>
<dbReference type="RefSeq" id="WP_147868295.1">
    <property type="nucleotide sequence ID" value="NZ_CP036264.1"/>
</dbReference>
<keyword evidence="4" id="KW-1185">Reference proteome</keyword>
<dbReference type="AlphaFoldDB" id="A0A5B9MF66"/>
<keyword evidence="2" id="KW-0456">Lyase</keyword>
<reference evidence="3 4" key="1">
    <citation type="submission" date="2019-02" db="EMBL/GenBank/DDBJ databases">
        <title>Planctomycetal bacteria perform biofilm scaping via a novel small molecule.</title>
        <authorList>
            <person name="Jeske O."/>
            <person name="Boedeker C."/>
            <person name="Wiegand S."/>
            <person name="Breitling P."/>
            <person name="Kallscheuer N."/>
            <person name="Jogler M."/>
            <person name="Rohde M."/>
            <person name="Petersen J."/>
            <person name="Medema M.H."/>
            <person name="Surup F."/>
            <person name="Jogler C."/>
        </authorList>
    </citation>
    <scope>NUCLEOTIDE SEQUENCE [LARGE SCALE GENOMIC DNA]</scope>
    <source>
        <strain evidence="3 4">Mal15</strain>
    </source>
</reference>